<gene>
    <name evidence="4" type="ORF">IAD15_10995</name>
</gene>
<dbReference type="PANTHER" id="PTHR43861">
    <property type="entry name" value="TRANS-ACONITATE 2-METHYLTRANSFERASE-RELATED"/>
    <property type="match status" value="1"/>
</dbReference>
<dbReference type="Pfam" id="PF13649">
    <property type="entry name" value="Methyltransf_25"/>
    <property type="match status" value="1"/>
</dbReference>
<reference evidence="4" key="2">
    <citation type="journal article" date="2021" name="PeerJ">
        <title>Extensive microbial diversity within the chicken gut microbiome revealed by metagenomics and culture.</title>
        <authorList>
            <person name="Gilroy R."/>
            <person name="Ravi A."/>
            <person name="Getino M."/>
            <person name="Pursley I."/>
            <person name="Horton D.L."/>
            <person name="Alikhan N.F."/>
            <person name="Baker D."/>
            <person name="Gharbi K."/>
            <person name="Hall N."/>
            <person name="Watson M."/>
            <person name="Adriaenssens E.M."/>
            <person name="Foster-Nyarko E."/>
            <person name="Jarju S."/>
            <person name="Secka A."/>
            <person name="Antonio M."/>
            <person name="Oren A."/>
            <person name="Chaudhuri R.R."/>
            <person name="La Ragione R."/>
            <person name="Hildebrand F."/>
            <person name="Pallen M.J."/>
        </authorList>
    </citation>
    <scope>NUCLEOTIDE SEQUENCE</scope>
    <source>
        <strain evidence="4">CHK195-11698</strain>
    </source>
</reference>
<dbReference type="Gene3D" id="2.20.25.110">
    <property type="entry name" value="S-adenosyl-L-methionine-dependent methyltransferases"/>
    <property type="match status" value="1"/>
</dbReference>
<feature type="domain" description="Methyltransferase" evidence="3">
    <location>
        <begin position="51"/>
        <end position="144"/>
    </location>
</feature>
<accession>A0A9D1HPZ0</accession>
<dbReference type="GO" id="GO:0008168">
    <property type="term" value="F:methyltransferase activity"/>
    <property type="evidence" value="ECO:0007669"/>
    <property type="project" value="UniProtKB-KW"/>
</dbReference>
<dbReference type="InterPro" id="IPR029063">
    <property type="entry name" value="SAM-dependent_MTases_sf"/>
</dbReference>
<dbReference type="SUPFAM" id="SSF53335">
    <property type="entry name" value="S-adenosyl-L-methionine-dependent methyltransferases"/>
    <property type="match status" value="1"/>
</dbReference>
<dbReference type="CDD" id="cd02440">
    <property type="entry name" value="AdoMet_MTases"/>
    <property type="match status" value="1"/>
</dbReference>
<evidence type="ECO:0000313" key="5">
    <source>
        <dbReference type="Proteomes" id="UP000824175"/>
    </source>
</evidence>
<name>A0A9D1HPZ0_9FIRM</name>
<protein>
    <submittedName>
        <fullName evidence="4">Class I SAM-dependent methyltransferase</fullName>
    </submittedName>
</protein>
<dbReference type="InterPro" id="IPR041698">
    <property type="entry name" value="Methyltransf_25"/>
</dbReference>
<proteinExistence type="predicted"/>
<reference evidence="4" key="1">
    <citation type="submission" date="2020-10" db="EMBL/GenBank/DDBJ databases">
        <authorList>
            <person name="Gilroy R."/>
        </authorList>
    </citation>
    <scope>NUCLEOTIDE SEQUENCE</scope>
    <source>
        <strain evidence="4">CHK195-11698</strain>
    </source>
</reference>
<evidence type="ECO:0000259" key="3">
    <source>
        <dbReference type="Pfam" id="PF13649"/>
    </source>
</evidence>
<evidence type="ECO:0000256" key="2">
    <source>
        <dbReference type="ARBA" id="ARBA00022679"/>
    </source>
</evidence>
<comment type="caution">
    <text evidence="4">The sequence shown here is derived from an EMBL/GenBank/DDBJ whole genome shotgun (WGS) entry which is preliminary data.</text>
</comment>
<dbReference type="PANTHER" id="PTHR43861:SF1">
    <property type="entry name" value="TRANS-ACONITATE 2-METHYLTRANSFERASE"/>
    <property type="match status" value="1"/>
</dbReference>
<evidence type="ECO:0000313" key="4">
    <source>
        <dbReference type="EMBL" id="HIU14573.1"/>
    </source>
</evidence>
<organism evidence="4 5">
    <name type="scientific">Candidatus Fimiplasma intestinipullorum</name>
    <dbReference type="NCBI Taxonomy" id="2840825"/>
    <lineage>
        <taxon>Bacteria</taxon>
        <taxon>Bacillati</taxon>
        <taxon>Bacillota</taxon>
        <taxon>Clostridia</taxon>
        <taxon>Eubacteriales</taxon>
        <taxon>Candidatus Fimiplasma</taxon>
    </lineage>
</organism>
<dbReference type="Gene3D" id="3.40.50.150">
    <property type="entry name" value="Vaccinia Virus protein VP39"/>
    <property type="match status" value="1"/>
</dbReference>
<dbReference type="EMBL" id="DVMJ01000097">
    <property type="protein sequence ID" value="HIU14573.1"/>
    <property type="molecule type" value="Genomic_DNA"/>
</dbReference>
<sequence length="251" mass="29853">MGRSAPYRYFQLFNESMSYNQFAWYYDSLMEPQFYLDYFHFINRQTTYHQVLELGCGTGSLAVLLADRASQIDATDISEEMLAIAAKKHPHAHIRYQQLDMCKLDCQENYDLVLCLCDSLNYVKGLTAQLDVLHRAYQALKPGGTLIFDVNSMHKLEVTQKDYREEQEDEDFYFYWHSYRSDVHELSHLVVIEDLNSDERMEEKQTQYVYELKDYLAGLQKLSWQSIAYYSDFERYDPQKDRIQFVCRKEG</sequence>
<keyword evidence="1 4" id="KW-0489">Methyltransferase</keyword>
<evidence type="ECO:0000256" key="1">
    <source>
        <dbReference type="ARBA" id="ARBA00022603"/>
    </source>
</evidence>
<dbReference type="AlphaFoldDB" id="A0A9D1HPZ0"/>
<dbReference type="Proteomes" id="UP000824175">
    <property type="component" value="Unassembled WGS sequence"/>
</dbReference>
<dbReference type="GO" id="GO:0032259">
    <property type="term" value="P:methylation"/>
    <property type="evidence" value="ECO:0007669"/>
    <property type="project" value="UniProtKB-KW"/>
</dbReference>
<keyword evidence="2" id="KW-0808">Transferase</keyword>